<evidence type="ECO:0000313" key="2">
    <source>
        <dbReference type="EMBL" id="ELU08253.1"/>
    </source>
</evidence>
<keyword evidence="1" id="KW-0732">Signal</keyword>
<protein>
    <submittedName>
        <fullName evidence="2 3">Uncharacterized protein</fullName>
    </submittedName>
</protein>
<reference evidence="4" key="1">
    <citation type="submission" date="2012-12" db="EMBL/GenBank/DDBJ databases">
        <authorList>
            <person name="Hellsten U."/>
            <person name="Grimwood J."/>
            <person name="Chapman J.A."/>
            <person name="Shapiro H."/>
            <person name="Aerts A."/>
            <person name="Otillar R.P."/>
            <person name="Terry A.Y."/>
            <person name="Boore J.L."/>
            <person name="Simakov O."/>
            <person name="Marletaz F."/>
            <person name="Cho S.-J."/>
            <person name="Edsinger-Gonzales E."/>
            <person name="Havlak P."/>
            <person name="Kuo D.-H."/>
            <person name="Larsson T."/>
            <person name="Lv J."/>
            <person name="Arendt D."/>
            <person name="Savage R."/>
            <person name="Osoegawa K."/>
            <person name="de Jong P."/>
            <person name="Lindberg D.R."/>
            <person name="Seaver E.C."/>
            <person name="Weisblat D.A."/>
            <person name="Putnam N.H."/>
            <person name="Grigoriev I.V."/>
            <person name="Rokhsar D.S."/>
        </authorList>
    </citation>
    <scope>NUCLEOTIDE SEQUENCE</scope>
    <source>
        <strain evidence="4">I ESC-2004</strain>
    </source>
</reference>
<sequence length="124" mass="13805">MQKVSEDSCMSRPLVIFCSLLFAAVLLPRIEAHFHPRCFDYDCLNPCVADLRINVTDRNYTCMDVCIEPKGCPGLSSSDATITVGRQTTCVETKCFDGCVDTFLVRYDIPIDPCYDCITNGACK</sequence>
<dbReference type="EnsemblMetazoa" id="CapteT189157">
    <property type="protein sequence ID" value="CapteP189157"/>
    <property type="gene ID" value="CapteG189157"/>
</dbReference>
<accession>R7UQ65</accession>
<keyword evidence="4" id="KW-1185">Reference proteome</keyword>
<evidence type="ECO:0000313" key="3">
    <source>
        <dbReference type="EnsemblMetazoa" id="CapteP189157"/>
    </source>
</evidence>
<proteinExistence type="predicted"/>
<dbReference type="AlphaFoldDB" id="R7UQ65"/>
<gene>
    <name evidence="2" type="ORF">CAPTEDRAFT_189157</name>
</gene>
<dbReference type="EMBL" id="KB299181">
    <property type="protein sequence ID" value="ELU08253.1"/>
    <property type="molecule type" value="Genomic_DNA"/>
</dbReference>
<dbReference type="EMBL" id="AMQN01006797">
    <property type="status" value="NOT_ANNOTATED_CDS"/>
    <property type="molecule type" value="Genomic_DNA"/>
</dbReference>
<organism evidence="2">
    <name type="scientific">Capitella teleta</name>
    <name type="common">Polychaete worm</name>
    <dbReference type="NCBI Taxonomy" id="283909"/>
    <lineage>
        <taxon>Eukaryota</taxon>
        <taxon>Metazoa</taxon>
        <taxon>Spiralia</taxon>
        <taxon>Lophotrochozoa</taxon>
        <taxon>Annelida</taxon>
        <taxon>Polychaeta</taxon>
        <taxon>Sedentaria</taxon>
        <taxon>Scolecida</taxon>
        <taxon>Capitellidae</taxon>
        <taxon>Capitella</taxon>
    </lineage>
</organism>
<feature type="signal peptide" evidence="1">
    <location>
        <begin position="1"/>
        <end position="32"/>
    </location>
</feature>
<reference evidence="3" key="3">
    <citation type="submission" date="2015-06" db="UniProtKB">
        <authorList>
            <consortium name="EnsemblMetazoa"/>
        </authorList>
    </citation>
    <scope>IDENTIFICATION</scope>
</reference>
<evidence type="ECO:0000256" key="1">
    <source>
        <dbReference type="SAM" id="SignalP"/>
    </source>
</evidence>
<evidence type="ECO:0000313" key="4">
    <source>
        <dbReference type="Proteomes" id="UP000014760"/>
    </source>
</evidence>
<feature type="chain" id="PRO_5008788250" evidence="1">
    <location>
        <begin position="33"/>
        <end position="124"/>
    </location>
</feature>
<name>R7UQ65_CAPTE</name>
<dbReference type="HOGENOM" id="CLU_2111193_0_0_1"/>
<dbReference type="Proteomes" id="UP000014760">
    <property type="component" value="Unassembled WGS sequence"/>
</dbReference>
<reference evidence="2 4" key="2">
    <citation type="journal article" date="2013" name="Nature">
        <title>Insights into bilaterian evolution from three spiralian genomes.</title>
        <authorList>
            <person name="Simakov O."/>
            <person name="Marletaz F."/>
            <person name="Cho S.J."/>
            <person name="Edsinger-Gonzales E."/>
            <person name="Havlak P."/>
            <person name="Hellsten U."/>
            <person name="Kuo D.H."/>
            <person name="Larsson T."/>
            <person name="Lv J."/>
            <person name="Arendt D."/>
            <person name="Savage R."/>
            <person name="Osoegawa K."/>
            <person name="de Jong P."/>
            <person name="Grimwood J."/>
            <person name="Chapman J.A."/>
            <person name="Shapiro H."/>
            <person name="Aerts A."/>
            <person name="Otillar R.P."/>
            <person name="Terry A.Y."/>
            <person name="Boore J.L."/>
            <person name="Grigoriev I.V."/>
            <person name="Lindberg D.R."/>
            <person name="Seaver E.C."/>
            <person name="Weisblat D.A."/>
            <person name="Putnam N.H."/>
            <person name="Rokhsar D.S."/>
        </authorList>
    </citation>
    <scope>NUCLEOTIDE SEQUENCE</scope>
    <source>
        <strain evidence="2 4">I ESC-2004</strain>
    </source>
</reference>